<dbReference type="Pfam" id="PF05795">
    <property type="entry name" value="Plasmodium_Vir"/>
    <property type="match status" value="1"/>
</dbReference>
<name>A0A1A8X9L7_PLAOA</name>
<dbReference type="AlphaFoldDB" id="A0A1A8X9L7"/>
<gene>
    <name evidence="1" type="ORF">POVCU1_065960</name>
</gene>
<dbReference type="EMBL" id="FLQV01002415">
    <property type="protein sequence ID" value="SBT01308.1"/>
    <property type="molecule type" value="Genomic_DNA"/>
</dbReference>
<organism evidence="1 2">
    <name type="scientific">Plasmodium ovale curtisi</name>
    <dbReference type="NCBI Taxonomy" id="864141"/>
    <lineage>
        <taxon>Eukaryota</taxon>
        <taxon>Sar</taxon>
        <taxon>Alveolata</taxon>
        <taxon>Apicomplexa</taxon>
        <taxon>Aconoidasida</taxon>
        <taxon>Haemosporida</taxon>
        <taxon>Plasmodiidae</taxon>
        <taxon>Plasmodium</taxon>
        <taxon>Plasmodium (Plasmodium)</taxon>
    </lineage>
</organism>
<sequence length="314" mass="36194">MSSKNPEIYSFFKDFTEYKKYELAIKAKLKSGNNVPKCDYFSSDSGNIGTQSAKDICVKFMILYNIIDQKRKVQNEIVDNKDFAYLNYWLNDLSKNTTSTNKITIEEFQMKVGGVEEVFAGVILDDKLYDMNDEEFNNTNLLNKLLTIYSDIFQYSNTIVKGNISCIEYFRECINAYKKCIIKCPVDDTSFCKALKNFKEDYNYNFLGEIGISKKCHDIELLKLPTYEDVSGNKQITIVGKILGPSFATLFSSIFLYKFTPLGQWIRAKMGTRNGTHSNLYKDSDQLLLNILDKEHIKSEYNEFSISYDSIVNS</sequence>
<dbReference type="InterPro" id="IPR008780">
    <property type="entry name" value="Plasmodium_Vir"/>
</dbReference>
<evidence type="ECO:0000313" key="1">
    <source>
        <dbReference type="EMBL" id="SBT01308.1"/>
    </source>
</evidence>
<protein>
    <submittedName>
        <fullName evidence="1">PIR Superfamily Protein</fullName>
    </submittedName>
</protein>
<proteinExistence type="predicted"/>
<accession>A0A1A8X9L7</accession>
<reference evidence="2" key="1">
    <citation type="submission" date="2016-05" db="EMBL/GenBank/DDBJ databases">
        <authorList>
            <person name="Naeem Raeece"/>
        </authorList>
    </citation>
    <scope>NUCLEOTIDE SEQUENCE [LARGE SCALE GENOMIC DNA]</scope>
</reference>
<evidence type="ECO:0000313" key="2">
    <source>
        <dbReference type="Proteomes" id="UP000078546"/>
    </source>
</evidence>
<dbReference type="Proteomes" id="UP000078546">
    <property type="component" value="Unassembled WGS sequence"/>
</dbReference>